<dbReference type="Pfam" id="PF00076">
    <property type="entry name" value="RRM_1"/>
    <property type="match status" value="2"/>
</dbReference>
<proteinExistence type="predicted"/>
<dbReference type="SUPFAM" id="SSF54928">
    <property type="entry name" value="RNA-binding domain, RBD"/>
    <property type="match status" value="1"/>
</dbReference>
<dbReference type="GO" id="GO:1990904">
    <property type="term" value="C:ribonucleoprotein complex"/>
    <property type="evidence" value="ECO:0007669"/>
    <property type="project" value="UniProtKB-KW"/>
</dbReference>
<dbReference type="InterPro" id="IPR012677">
    <property type="entry name" value="Nucleotide-bd_a/b_plait_sf"/>
</dbReference>
<evidence type="ECO:0000313" key="5">
    <source>
        <dbReference type="EMBL" id="CAK7897643.1"/>
    </source>
</evidence>
<evidence type="ECO:0000259" key="4">
    <source>
        <dbReference type="PROSITE" id="PS50102"/>
    </source>
</evidence>
<organism evidence="5 6">
    <name type="scientific">[Candida] anglica</name>
    <dbReference type="NCBI Taxonomy" id="148631"/>
    <lineage>
        <taxon>Eukaryota</taxon>
        <taxon>Fungi</taxon>
        <taxon>Dikarya</taxon>
        <taxon>Ascomycota</taxon>
        <taxon>Saccharomycotina</taxon>
        <taxon>Pichiomycetes</taxon>
        <taxon>Debaryomycetaceae</taxon>
        <taxon>Kurtzmaniella</taxon>
    </lineage>
</organism>
<feature type="domain" description="RRM" evidence="4">
    <location>
        <begin position="7"/>
        <end position="86"/>
    </location>
</feature>
<dbReference type="Proteomes" id="UP001497600">
    <property type="component" value="Chromosome B"/>
</dbReference>
<dbReference type="CDD" id="cd12246">
    <property type="entry name" value="RRM1_U1A_like"/>
    <property type="match status" value="1"/>
</dbReference>
<dbReference type="InterPro" id="IPR000504">
    <property type="entry name" value="RRM_dom"/>
</dbReference>
<protein>
    <submittedName>
        <fullName evidence="5">U1 small nuclear ribonucleoprotein A</fullName>
    </submittedName>
</protein>
<dbReference type="CDD" id="cd12247">
    <property type="entry name" value="RRM2_U1A_like"/>
    <property type="match status" value="1"/>
</dbReference>
<feature type="domain" description="RRM" evidence="4">
    <location>
        <begin position="163"/>
        <end position="238"/>
    </location>
</feature>
<feature type="compositionally biased region" description="Basic and acidic residues" evidence="3">
    <location>
        <begin position="118"/>
        <end position="127"/>
    </location>
</feature>
<dbReference type="SMART" id="SM00360">
    <property type="entry name" value="RRM"/>
    <property type="match status" value="2"/>
</dbReference>
<accession>A0ABP0E9U1</accession>
<feature type="region of interest" description="Disordered" evidence="3">
    <location>
        <begin position="118"/>
        <end position="145"/>
    </location>
</feature>
<keyword evidence="1 2" id="KW-0694">RNA-binding</keyword>
<gene>
    <name evidence="5" type="primary">MUD1</name>
    <name evidence="5" type="ORF">CAAN4_B10704</name>
</gene>
<dbReference type="Gene3D" id="3.30.70.330">
    <property type="match status" value="2"/>
</dbReference>
<evidence type="ECO:0000256" key="3">
    <source>
        <dbReference type="SAM" id="MobiDB-lite"/>
    </source>
</evidence>
<keyword evidence="5" id="KW-0687">Ribonucleoprotein</keyword>
<dbReference type="PROSITE" id="PS50102">
    <property type="entry name" value="RRM"/>
    <property type="match status" value="2"/>
</dbReference>
<reference evidence="5 6" key="1">
    <citation type="submission" date="2024-01" db="EMBL/GenBank/DDBJ databases">
        <authorList>
            <consortium name="Genoscope - CEA"/>
            <person name="William W."/>
        </authorList>
    </citation>
    <scope>NUCLEOTIDE SEQUENCE [LARGE SCALE GENOMIC DNA]</scope>
    <source>
        <strain evidence="5 6">29B2s-10</strain>
    </source>
</reference>
<name>A0ABP0E9U1_9ASCO</name>
<sequence length="238" mass="27509">MEENVNETLYLQNLNEKVSINTLKNKLSGIFSTYGKIIQLTAHKNLKMKGQAFITYQDIESAQTALKNLQKFIIFDKPVKISYSKSNSDNHYIIKTGEKDTEIKEIIERKEAKRLRNEAQRVEELKKRPSSKVLDSDTSKPTFDASKPKRIKIEDWKSLPPNNVLLIQNLPDSTTQESLFSYFETQKGFINVRFVKIRKLAFIEFDNEPLATEVLNVFESEKISSQFSDSTILTYAKK</sequence>
<dbReference type="PANTHER" id="PTHR10501">
    <property type="entry name" value="U1 SMALL NUCLEAR RIBONUCLEOPROTEIN A/U2 SMALL NUCLEAR RIBONUCLEOPROTEIN B"/>
    <property type="match status" value="1"/>
</dbReference>
<dbReference type="InterPro" id="IPR035979">
    <property type="entry name" value="RBD_domain_sf"/>
</dbReference>
<evidence type="ECO:0000313" key="6">
    <source>
        <dbReference type="Proteomes" id="UP001497600"/>
    </source>
</evidence>
<evidence type="ECO:0000256" key="1">
    <source>
        <dbReference type="ARBA" id="ARBA00022884"/>
    </source>
</evidence>
<keyword evidence="6" id="KW-1185">Reference proteome</keyword>
<dbReference type="EMBL" id="OZ004254">
    <property type="protein sequence ID" value="CAK7897643.1"/>
    <property type="molecule type" value="Genomic_DNA"/>
</dbReference>
<evidence type="ECO:0000256" key="2">
    <source>
        <dbReference type="PROSITE-ProRule" id="PRU00176"/>
    </source>
</evidence>